<evidence type="ECO:0000313" key="1">
    <source>
        <dbReference type="EMBL" id="KAI3745695.1"/>
    </source>
</evidence>
<dbReference type="EMBL" id="CM042049">
    <property type="protein sequence ID" value="KAI3745695.1"/>
    <property type="molecule type" value="Genomic_DNA"/>
</dbReference>
<proteinExistence type="predicted"/>
<comment type="caution">
    <text evidence="1">The sequence shown here is derived from an EMBL/GenBank/DDBJ whole genome shotgun (WGS) entry which is preliminary data.</text>
</comment>
<evidence type="ECO:0000313" key="2">
    <source>
        <dbReference type="Proteomes" id="UP001055879"/>
    </source>
</evidence>
<keyword evidence="2" id="KW-1185">Reference proteome</keyword>
<reference evidence="1 2" key="2">
    <citation type="journal article" date="2022" name="Mol. Ecol. Resour.">
        <title>The genomes of chicory, endive, great burdock and yacon provide insights into Asteraceae paleo-polyploidization history and plant inulin production.</title>
        <authorList>
            <person name="Fan W."/>
            <person name="Wang S."/>
            <person name="Wang H."/>
            <person name="Wang A."/>
            <person name="Jiang F."/>
            <person name="Liu H."/>
            <person name="Zhao H."/>
            <person name="Xu D."/>
            <person name="Zhang Y."/>
        </authorList>
    </citation>
    <scope>NUCLEOTIDE SEQUENCE [LARGE SCALE GENOMIC DNA]</scope>
    <source>
        <strain evidence="2">cv. Niubang</strain>
    </source>
</reference>
<name>A0ACB9DGP6_ARCLA</name>
<protein>
    <submittedName>
        <fullName evidence="1">Uncharacterized protein</fullName>
    </submittedName>
</protein>
<reference evidence="2" key="1">
    <citation type="journal article" date="2022" name="Mol. Ecol. Resour.">
        <title>The genomes of chicory, endive, great burdock and yacon provide insights into Asteraceae palaeo-polyploidization history and plant inulin production.</title>
        <authorList>
            <person name="Fan W."/>
            <person name="Wang S."/>
            <person name="Wang H."/>
            <person name="Wang A."/>
            <person name="Jiang F."/>
            <person name="Liu H."/>
            <person name="Zhao H."/>
            <person name="Xu D."/>
            <person name="Zhang Y."/>
        </authorList>
    </citation>
    <scope>NUCLEOTIDE SEQUENCE [LARGE SCALE GENOMIC DNA]</scope>
    <source>
        <strain evidence="2">cv. Niubang</strain>
    </source>
</reference>
<accession>A0ACB9DGP6</accession>
<gene>
    <name evidence="1" type="ORF">L6452_08099</name>
</gene>
<organism evidence="1 2">
    <name type="scientific">Arctium lappa</name>
    <name type="common">Greater burdock</name>
    <name type="synonym">Lappa major</name>
    <dbReference type="NCBI Taxonomy" id="4217"/>
    <lineage>
        <taxon>Eukaryota</taxon>
        <taxon>Viridiplantae</taxon>
        <taxon>Streptophyta</taxon>
        <taxon>Embryophyta</taxon>
        <taxon>Tracheophyta</taxon>
        <taxon>Spermatophyta</taxon>
        <taxon>Magnoliopsida</taxon>
        <taxon>eudicotyledons</taxon>
        <taxon>Gunneridae</taxon>
        <taxon>Pentapetalae</taxon>
        <taxon>asterids</taxon>
        <taxon>campanulids</taxon>
        <taxon>Asterales</taxon>
        <taxon>Asteraceae</taxon>
        <taxon>Carduoideae</taxon>
        <taxon>Cardueae</taxon>
        <taxon>Arctiinae</taxon>
        <taxon>Arctium</taxon>
    </lineage>
</organism>
<sequence>METRPKKDKAHIFQEKESNRNIKPINQETEACLPLYRVDQETLQDHMAFYKVNVALPLDQVAILHDLQ</sequence>
<dbReference type="Proteomes" id="UP001055879">
    <property type="component" value="Linkage Group LG03"/>
</dbReference>